<sequence length="641" mass="70334">MDLSICRVVRVRRSGQPFLRRVEVVNQQCEAFAGGGGIRLLHRGHQLVEVAEHVLELAMMCPVDVCQGGVFDDGIELGCDAFAYQSDRVHIDSGQQAEETEARLRLRWCDCQRGDDLLDPFVGRSVAVHGLGREPLSTVEVRMYLSVGGVVGVHQGRQPFRGGVEVMDQRPETLRCDGSLRSFPHRAELVEMSEHVVQTPEAGYVRWFGGYTGIEDGGISFGRDALANQFQQCGVDRRQQLPRRGTTLPGILGLASTPDAGHLTGRRVKDQWPLEWQSLRIRSYGQSTTVTPRDASRGRIQRVVRSTRILLRRSLRHYLRPDRCIRILRRRSVVGIRISRAGPLLAVATSETARAIRSGAVTGGPEVTRRLCPWMYLRDLAGSYVRRELRSRRRGARSSGIGLGCARWAVPLHLEPDRLAPGAGQVHAPRGGHVVQQSVAAAAHARLSPARHQCVQIDGVQEAVHVEVVRPLVRAALCGVLEFGEVALGLPLRQTSALVGDLYPQHVIEQPVPDLGVSGIVHVHIGDQFGHRQFHVFDLVGVLPARADQHLPGGMARGPDSAGHRFPRETQSHDRIGQHSRRVMLCGRFEKLEPPLPSSSVSAAGVLPEVTQLVAPCSGAVVEQLGEPARCRRCAGYVAHG</sequence>
<dbReference type="EMBL" id="JBEYBR010000001">
    <property type="protein sequence ID" value="MEU2120312.1"/>
    <property type="molecule type" value="Genomic_DNA"/>
</dbReference>
<dbReference type="Proteomes" id="UP001550535">
    <property type="component" value="Unassembled WGS sequence"/>
</dbReference>
<proteinExistence type="predicted"/>
<evidence type="ECO:0000313" key="1">
    <source>
        <dbReference type="EMBL" id="MEU2120312.1"/>
    </source>
</evidence>
<organism evidence="1 2">
    <name type="scientific">Nocardia niwae</name>
    <dbReference type="NCBI Taxonomy" id="626084"/>
    <lineage>
        <taxon>Bacteria</taxon>
        <taxon>Bacillati</taxon>
        <taxon>Actinomycetota</taxon>
        <taxon>Actinomycetes</taxon>
        <taxon>Mycobacteriales</taxon>
        <taxon>Nocardiaceae</taxon>
        <taxon>Nocardia</taxon>
    </lineage>
</organism>
<gene>
    <name evidence="1" type="ORF">ABZ507_00645</name>
</gene>
<dbReference type="RefSeq" id="WP_357989815.1">
    <property type="nucleotide sequence ID" value="NZ_JBEYBR010000001.1"/>
</dbReference>
<accession>A0ABV2X330</accession>
<protein>
    <submittedName>
        <fullName evidence="1">Uncharacterized protein</fullName>
    </submittedName>
</protein>
<reference evidence="1 2" key="1">
    <citation type="submission" date="2024-06" db="EMBL/GenBank/DDBJ databases">
        <title>The Natural Products Discovery Center: Release of the First 8490 Sequenced Strains for Exploring Actinobacteria Biosynthetic Diversity.</title>
        <authorList>
            <person name="Kalkreuter E."/>
            <person name="Kautsar S.A."/>
            <person name="Yang D."/>
            <person name="Bader C.D."/>
            <person name="Teijaro C.N."/>
            <person name="Fluegel L."/>
            <person name="Davis C.M."/>
            <person name="Simpson J.R."/>
            <person name="Lauterbach L."/>
            <person name="Steele A.D."/>
            <person name="Gui C."/>
            <person name="Meng S."/>
            <person name="Li G."/>
            <person name="Viehrig K."/>
            <person name="Ye F."/>
            <person name="Su P."/>
            <person name="Kiefer A.F."/>
            <person name="Nichols A."/>
            <person name="Cepeda A.J."/>
            <person name="Yan W."/>
            <person name="Fan B."/>
            <person name="Jiang Y."/>
            <person name="Adhikari A."/>
            <person name="Zheng C.-J."/>
            <person name="Schuster L."/>
            <person name="Cowan T.M."/>
            <person name="Smanski M.J."/>
            <person name="Chevrette M.G."/>
            <person name="De Carvalho L.P.S."/>
            <person name="Shen B."/>
        </authorList>
    </citation>
    <scope>NUCLEOTIDE SEQUENCE [LARGE SCALE GENOMIC DNA]</scope>
    <source>
        <strain evidence="1 2">NPDC019434</strain>
    </source>
</reference>
<name>A0ABV2X330_9NOCA</name>
<evidence type="ECO:0000313" key="2">
    <source>
        <dbReference type="Proteomes" id="UP001550535"/>
    </source>
</evidence>
<keyword evidence="2" id="KW-1185">Reference proteome</keyword>
<comment type="caution">
    <text evidence="1">The sequence shown here is derived from an EMBL/GenBank/DDBJ whole genome shotgun (WGS) entry which is preliminary data.</text>
</comment>